<keyword evidence="3" id="KW-0028">Amino-acid biosynthesis</keyword>
<dbReference type="OrthoDB" id="2461at2759"/>
<dbReference type="EMBL" id="JANBUL010000110">
    <property type="protein sequence ID" value="KAJ2781268.1"/>
    <property type="molecule type" value="Genomic_DNA"/>
</dbReference>
<feature type="active site" description="Proton donor" evidence="3">
    <location>
        <position position="238"/>
    </location>
</feature>
<keyword evidence="1 3" id="KW-0486">Methionine biosynthesis</keyword>
<keyword evidence="3" id="KW-0539">Nucleus</keyword>
<accession>A0A9W8HGU4</accession>
<gene>
    <name evidence="3 4" type="primary">MRI1</name>
    <name evidence="4" type="ORF">H4R18_002989</name>
</gene>
<protein>
    <recommendedName>
        <fullName evidence="3">Methylthioribose-1-phosphate isomerase</fullName>
        <shortName evidence="3">M1Pi</shortName>
        <shortName evidence="3">MTR-1-P isomerase</shortName>
        <ecNumber evidence="3">5.3.1.23</ecNumber>
    </recommendedName>
    <alternativeName>
        <fullName evidence="3">S-methyl-5-thioribose-1-phosphate isomerase</fullName>
    </alternativeName>
    <alternativeName>
        <fullName evidence="3">Translation initiation factor eIF-2B subunit alpha/beta/delta-like protein</fullName>
    </alternativeName>
</protein>
<keyword evidence="5" id="KW-1185">Reference proteome</keyword>
<dbReference type="GO" id="GO:0046523">
    <property type="term" value="F:S-methyl-5-thioribose-1-phosphate isomerase activity"/>
    <property type="evidence" value="ECO:0007669"/>
    <property type="project" value="UniProtKB-UniRule"/>
</dbReference>
<evidence type="ECO:0000313" key="5">
    <source>
        <dbReference type="Proteomes" id="UP001140217"/>
    </source>
</evidence>
<dbReference type="NCBIfam" id="TIGR00524">
    <property type="entry name" value="eIF-2B_rel"/>
    <property type="match status" value="1"/>
</dbReference>
<dbReference type="FunFam" id="1.20.120.420:FF:000003">
    <property type="entry name" value="Methylthioribose-1-phosphate isomerase"/>
    <property type="match status" value="1"/>
</dbReference>
<dbReference type="GO" id="GO:0005737">
    <property type="term" value="C:cytoplasm"/>
    <property type="evidence" value="ECO:0007669"/>
    <property type="project" value="UniProtKB-SubCell"/>
</dbReference>
<reference evidence="4" key="1">
    <citation type="submission" date="2022-07" db="EMBL/GenBank/DDBJ databases">
        <title>Phylogenomic reconstructions and comparative analyses of Kickxellomycotina fungi.</title>
        <authorList>
            <person name="Reynolds N.K."/>
            <person name="Stajich J.E."/>
            <person name="Barry K."/>
            <person name="Grigoriev I.V."/>
            <person name="Crous P."/>
            <person name="Smith M.E."/>
        </authorList>
    </citation>
    <scope>NUCLEOTIDE SEQUENCE</scope>
    <source>
        <strain evidence="4">NBRC 105414</strain>
    </source>
</reference>
<dbReference type="Gene3D" id="1.20.120.420">
    <property type="entry name" value="translation initiation factor eif-2b, domain 1"/>
    <property type="match status" value="1"/>
</dbReference>
<dbReference type="InterPro" id="IPR037171">
    <property type="entry name" value="NagB/RpiA_transferase-like"/>
</dbReference>
<keyword evidence="2 3" id="KW-0413">Isomerase</keyword>
<dbReference type="InterPro" id="IPR042529">
    <property type="entry name" value="IF_2B-like_C"/>
</dbReference>
<dbReference type="HAMAP" id="MF_01678">
    <property type="entry name" value="Salvage_MtnA"/>
    <property type="match status" value="1"/>
</dbReference>
<dbReference type="InterPro" id="IPR000649">
    <property type="entry name" value="IF-2B-related"/>
</dbReference>
<dbReference type="GO" id="GO:0005634">
    <property type="term" value="C:nucleus"/>
    <property type="evidence" value="ECO:0007669"/>
    <property type="project" value="UniProtKB-SubCell"/>
</dbReference>
<comment type="subcellular location">
    <subcellularLocation>
        <location evidence="3">Cytoplasm</location>
    </subcellularLocation>
    <subcellularLocation>
        <location evidence="3">Nucleus</location>
    </subcellularLocation>
</comment>
<dbReference type="NCBIfam" id="NF004326">
    <property type="entry name" value="PRK05720.1"/>
    <property type="match status" value="1"/>
</dbReference>
<dbReference type="InterPro" id="IPR027363">
    <property type="entry name" value="M1Pi_N"/>
</dbReference>
<dbReference type="AlphaFoldDB" id="A0A9W8HGU4"/>
<comment type="pathway">
    <text evidence="3">Amino-acid biosynthesis; L-methionine biosynthesis via salvage pathway; L-methionine from S-methyl-5-thio-alpha-D-ribose 1-phosphate: step 1/6.</text>
</comment>
<dbReference type="PANTHER" id="PTHR43475:SF1">
    <property type="entry name" value="METHYLTHIORIBOSE-1-PHOSPHATE ISOMERASE"/>
    <property type="match status" value="1"/>
</dbReference>
<dbReference type="EC" id="5.3.1.23" evidence="3"/>
<dbReference type="FunFam" id="3.40.50.10470:FF:000006">
    <property type="entry name" value="Methylthioribose-1-phosphate isomerase"/>
    <property type="match status" value="1"/>
</dbReference>
<dbReference type="InterPro" id="IPR005251">
    <property type="entry name" value="IF-M1Pi"/>
</dbReference>
<dbReference type="Proteomes" id="UP001140217">
    <property type="component" value="Unassembled WGS sequence"/>
</dbReference>
<keyword evidence="3" id="KW-0963">Cytoplasm</keyword>
<dbReference type="GO" id="GO:0019509">
    <property type="term" value="P:L-methionine salvage from methylthioadenosine"/>
    <property type="evidence" value="ECO:0007669"/>
    <property type="project" value="UniProtKB-UniRule"/>
</dbReference>
<dbReference type="Gene3D" id="3.40.50.10470">
    <property type="entry name" value="Translation initiation factor eif-2b, domain 2"/>
    <property type="match status" value="1"/>
</dbReference>
<name>A0A9W8HGU4_9FUNG</name>
<dbReference type="Pfam" id="PF01008">
    <property type="entry name" value="IF-2B"/>
    <property type="match status" value="1"/>
</dbReference>
<evidence type="ECO:0000256" key="1">
    <source>
        <dbReference type="ARBA" id="ARBA00023167"/>
    </source>
</evidence>
<evidence type="ECO:0000313" key="4">
    <source>
        <dbReference type="EMBL" id="KAJ2781268.1"/>
    </source>
</evidence>
<dbReference type="SUPFAM" id="SSF100950">
    <property type="entry name" value="NagB/RpiA/CoA transferase-like"/>
    <property type="match status" value="1"/>
</dbReference>
<comment type="similarity">
    <text evidence="3">Belongs to the eIF-2B alpha/beta/delta subunits family. MtnA subfamily.</text>
</comment>
<comment type="function">
    <text evidence="3">Catalyzes the interconversion of methylthioribose-1-phosphate (MTR-1-P) into methylthioribulose-1-phosphate (MTRu-1-P).</text>
</comment>
<evidence type="ECO:0000256" key="2">
    <source>
        <dbReference type="ARBA" id="ARBA00023235"/>
    </source>
</evidence>
<dbReference type="NCBIfam" id="TIGR00512">
    <property type="entry name" value="salvage_mtnA"/>
    <property type="match status" value="1"/>
</dbReference>
<dbReference type="PANTHER" id="PTHR43475">
    <property type="entry name" value="METHYLTHIORIBOSE-1-PHOSPHATE ISOMERASE"/>
    <property type="match status" value="1"/>
</dbReference>
<organism evidence="4 5">
    <name type="scientific">Coemansia javaensis</name>
    <dbReference type="NCBI Taxonomy" id="2761396"/>
    <lineage>
        <taxon>Eukaryota</taxon>
        <taxon>Fungi</taxon>
        <taxon>Fungi incertae sedis</taxon>
        <taxon>Zoopagomycota</taxon>
        <taxon>Kickxellomycotina</taxon>
        <taxon>Kickxellomycetes</taxon>
        <taxon>Kickxellales</taxon>
        <taxon>Kickxellaceae</taxon>
        <taxon>Coemansia</taxon>
    </lineage>
</organism>
<sequence length="367" mass="38634">MTADLQAIRWARPRLSILNQLLLPHRREYVEIATSEQAHHAIASMQTRGAPAIAIVAALGLAAEVSAMAFDSDDVARAHIRARLEYLQTARPTAVNLFEAAARLARVVDAAATGVAQAYVDAAEQMLADDVRDNEAIGRLGCEHLRALPGDKLLTHCNTGALATAGHGTALGIVRDMWRAGQLAHVFFTETRPYNQGARLTAFELVSEGIAATLVCDSAVSALLARDPSIKAVVVGADRVAANGDTANKIGTYQLAIAARFHGRAFVVAAPSTSIDLALDSGAGITIEERPQDEITAAAGFTASSVAAPGAELLRERLQIAPTGTHAWNPSFDVTPAALISAIVTEKGVFVKRPDAQVFDLRASLAA</sequence>
<evidence type="ECO:0000256" key="3">
    <source>
        <dbReference type="HAMAP-Rule" id="MF_03119"/>
    </source>
</evidence>
<dbReference type="InterPro" id="IPR011559">
    <property type="entry name" value="Initiation_fac_2B_a/b/d"/>
</dbReference>
<comment type="caution">
    <text evidence="4">The sequence shown here is derived from an EMBL/GenBank/DDBJ whole genome shotgun (WGS) entry which is preliminary data.</text>
</comment>
<proteinExistence type="inferred from homology"/>
<feature type="site" description="Transition state stabilizer" evidence="3">
    <location>
        <position position="157"/>
    </location>
</feature>
<comment type="catalytic activity">
    <reaction evidence="3">
        <text>5-(methylsulfanyl)-alpha-D-ribose 1-phosphate = 5-(methylsulfanyl)-D-ribulose 1-phosphate</text>
        <dbReference type="Rhea" id="RHEA:19989"/>
        <dbReference type="ChEBI" id="CHEBI:58533"/>
        <dbReference type="ChEBI" id="CHEBI:58548"/>
        <dbReference type="EC" id="5.3.1.23"/>
    </reaction>
</comment>